<keyword evidence="5" id="KW-0489">Methyltransferase</keyword>
<dbReference type="Gene3D" id="3.40.50.150">
    <property type="entry name" value="Vaccinia Virus protein VP39"/>
    <property type="match status" value="1"/>
</dbReference>
<dbReference type="GO" id="GO:0032259">
    <property type="term" value="P:methylation"/>
    <property type="evidence" value="ECO:0007669"/>
    <property type="project" value="UniProtKB-KW"/>
</dbReference>
<dbReference type="PROSITE" id="PS50889">
    <property type="entry name" value="S4"/>
    <property type="match status" value="1"/>
</dbReference>
<dbReference type="SUPFAM" id="SSF55174">
    <property type="entry name" value="Alpha-L RNA-binding motif"/>
    <property type="match status" value="1"/>
</dbReference>
<feature type="domain" description="RNA-binding S4" evidence="4">
    <location>
        <begin position="7"/>
        <end position="72"/>
    </location>
</feature>
<dbReference type="RefSeq" id="WP_378142725.1">
    <property type="nucleotide sequence ID" value="NZ_JBHSEF010000026.1"/>
</dbReference>
<dbReference type="InterPro" id="IPR004538">
    <property type="entry name" value="Hemolysin_A/TlyA"/>
</dbReference>
<dbReference type="CDD" id="cd00165">
    <property type="entry name" value="S4"/>
    <property type="match status" value="1"/>
</dbReference>
<evidence type="ECO:0000256" key="2">
    <source>
        <dbReference type="ARBA" id="ARBA00029460"/>
    </source>
</evidence>
<dbReference type="NCBIfam" id="TIGR00478">
    <property type="entry name" value="tly"/>
    <property type="match status" value="1"/>
</dbReference>
<dbReference type="PANTHER" id="PTHR32319">
    <property type="entry name" value="BACTERIAL HEMOLYSIN-LIKE PROTEIN"/>
    <property type="match status" value="1"/>
</dbReference>
<dbReference type="InterPro" id="IPR047048">
    <property type="entry name" value="TlyA"/>
</dbReference>
<evidence type="ECO:0000256" key="1">
    <source>
        <dbReference type="ARBA" id="ARBA00022884"/>
    </source>
</evidence>
<evidence type="ECO:0000313" key="5">
    <source>
        <dbReference type="EMBL" id="MFC4356179.1"/>
    </source>
</evidence>
<comment type="similarity">
    <text evidence="2">Belongs to the TlyA family.</text>
</comment>
<dbReference type="SMART" id="SM00363">
    <property type="entry name" value="S4"/>
    <property type="match status" value="1"/>
</dbReference>
<keyword evidence="6" id="KW-1185">Reference proteome</keyword>
<gene>
    <name evidence="5" type="ORF">ACFO0S_14045</name>
</gene>
<dbReference type="EMBL" id="JBHSEF010000026">
    <property type="protein sequence ID" value="MFC4356179.1"/>
    <property type="molecule type" value="Genomic_DNA"/>
</dbReference>
<dbReference type="InterPro" id="IPR029063">
    <property type="entry name" value="SAM-dependent_MTases_sf"/>
</dbReference>
<evidence type="ECO:0000256" key="3">
    <source>
        <dbReference type="PROSITE-ProRule" id="PRU00182"/>
    </source>
</evidence>
<dbReference type="InterPro" id="IPR002942">
    <property type="entry name" value="S4_RNA-bd"/>
</dbReference>
<organism evidence="5 6">
    <name type="scientific">Chryseomicrobium palamuruense</name>
    <dbReference type="NCBI Taxonomy" id="682973"/>
    <lineage>
        <taxon>Bacteria</taxon>
        <taxon>Bacillati</taxon>
        <taxon>Bacillota</taxon>
        <taxon>Bacilli</taxon>
        <taxon>Bacillales</taxon>
        <taxon>Caryophanaceae</taxon>
        <taxon>Chryseomicrobium</taxon>
    </lineage>
</organism>
<dbReference type="SUPFAM" id="SSF53335">
    <property type="entry name" value="S-adenosyl-L-methionine-dependent methyltransferases"/>
    <property type="match status" value="1"/>
</dbReference>
<dbReference type="GO" id="GO:0008168">
    <property type="term" value="F:methyltransferase activity"/>
    <property type="evidence" value="ECO:0007669"/>
    <property type="project" value="UniProtKB-KW"/>
</dbReference>
<dbReference type="PANTHER" id="PTHR32319:SF0">
    <property type="entry name" value="BACTERIAL HEMOLYSIN-LIKE PROTEIN"/>
    <property type="match status" value="1"/>
</dbReference>
<dbReference type="Proteomes" id="UP001595733">
    <property type="component" value="Unassembled WGS sequence"/>
</dbReference>
<dbReference type="PIRSF" id="PIRSF005578">
    <property type="entry name" value="TlyA"/>
    <property type="match status" value="1"/>
</dbReference>
<comment type="caution">
    <text evidence="5">The sequence shown here is derived from an EMBL/GenBank/DDBJ whole genome shotgun (WGS) entry which is preliminary data.</text>
</comment>
<name>A0ABV8V051_9BACL</name>
<accession>A0ABV8V051</accession>
<keyword evidence="5" id="KW-0808">Transferase</keyword>
<dbReference type="InterPro" id="IPR002877">
    <property type="entry name" value="RNA_MeTrfase_FtsJ_dom"/>
</dbReference>
<reference evidence="6" key="1">
    <citation type="journal article" date="2019" name="Int. J. Syst. Evol. Microbiol.">
        <title>The Global Catalogue of Microorganisms (GCM) 10K type strain sequencing project: providing services to taxonomists for standard genome sequencing and annotation.</title>
        <authorList>
            <consortium name="The Broad Institute Genomics Platform"/>
            <consortium name="The Broad Institute Genome Sequencing Center for Infectious Disease"/>
            <person name="Wu L."/>
            <person name="Ma J."/>
        </authorList>
    </citation>
    <scope>NUCLEOTIDE SEQUENCE [LARGE SCALE GENOMIC DNA]</scope>
    <source>
        <strain evidence="6">CCUG 50353</strain>
    </source>
</reference>
<dbReference type="Pfam" id="PF01479">
    <property type="entry name" value="S4"/>
    <property type="match status" value="1"/>
</dbReference>
<proteinExistence type="inferred from homology"/>
<evidence type="ECO:0000259" key="4">
    <source>
        <dbReference type="SMART" id="SM00363"/>
    </source>
</evidence>
<dbReference type="Pfam" id="PF01728">
    <property type="entry name" value="FtsJ"/>
    <property type="match status" value="1"/>
</dbReference>
<keyword evidence="1 3" id="KW-0694">RNA-binding</keyword>
<dbReference type="InterPro" id="IPR036986">
    <property type="entry name" value="S4_RNA-bd_sf"/>
</dbReference>
<protein>
    <submittedName>
        <fullName evidence="5">TlyA family RNA methyltransferase</fullName>
    </submittedName>
</protein>
<sequence length="277" mass="30768">MSHVPKERVDVLLVDQQFFTSREQAKRAIMAGQVYVNEEQITKPGEKVPITSEFVLKGQRLKYVSRGGLKLEKAIDFFGLDIKDKILLDIGSSTGGFTDCALQNGARHAYALDVGYNQLDWKIRSDERVTVMERTNFRYSKPEDFEVGLPQIATIDVSFISLNLILPALSTILVDEGEVMALVKPQFEAGKERVGKKGIVRDPKVHEDVLAQVKDYANAAGFKLLGATFSPITGGEGNIEFLFHLKKTATEVAEFDAFHVLTNEAHLTLSKSTTMES</sequence>
<evidence type="ECO:0000313" key="6">
    <source>
        <dbReference type="Proteomes" id="UP001595733"/>
    </source>
</evidence>
<dbReference type="Gene3D" id="3.10.290.10">
    <property type="entry name" value="RNA-binding S4 domain"/>
    <property type="match status" value="1"/>
</dbReference>